<keyword evidence="3" id="KW-1185">Reference proteome</keyword>
<keyword evidence="2" id="KW-0396">Initiation factor</keyword>
<dbReference type="PANTHER" id="PTHR32091:SF17">
    <property type="entry name" value="EUKARYOTIC TRANSLATION INITIATION FACTOR 4B3"/>
    <property type="match status" value="1"/>
</dbReference>
<evidence type="ECO:0000256" key="1">
    <source>
        <dbReference type="SAM" id="MobiDB-lite"/>
    </source>
</evidence>
<name>A0A2U1MBD8_ARTAN</name>
<feature type="compositionally biased region" description="Basic and acidic residues" evidence="1">
    <location>
        <begin position="223"/>
        <end position="238"/>
    </location>
</feature>
<dbReference type="AlphaFoldDB" id="A0A2U1MBD8"/>
<protein>
    <submittedName>
        <fullName evidence="2">Plant specific eukaryotic initiation factor 4B</fullName>
    </submittedName>
</protein>
<feature type="compositionally biased region" description="Basic and acidic residues" evidence="1">
    <location>
        <begin position="128"/>
        <end position="138"/>
    </location>
</feature>
<feature type="compositionally biased region" description="Basic and acidic residues" evidence="1">
    <location>
        <begin position="96"/>
        <end position="105"/>
    </location>
</feature>
<gene>
    <name evidence="2" type="ORF">CTI12_AA399240</name>
</gene>
<dbReference type="GO" id="GO:0003743">
    <property type="term" value="F:translation initiation factor activity"/>
    <property type="evidence" value="ECO:0007669"/>
    <property type="project" value="UniProtKB-KW"/>
</dbReference>
<accession>A0A2U1MBD8</accession>
<organism evidence="2 3">
    <name type="scientific">Artemisia annua</name>
    <name type="common">Sweet wormwood</name>
    <dbReference type="NCBI Taxonomy" id="35608"/>
    <lineage>
        <taxon>Eukaryota</taxon>
        <taxon>Viridiplantae</taxon>
        <taxon>Streptophyta</taxon>
        <taxon>Embryophyta</taxon>
        <taxon>Tracheophyta</taxon>
        <taxon>Spermatophyta</taxon>
        <taxon>Magnoliopsida</taxon>
        <taxon>eudicotyledons</taxon>
        <taxon>Gunneridae</taxon>
        <taxon>Pentapetalae</taxon>
        <taxon>asterids</taxon>
        <taxon>campanulids</taxon>
        <taxon>Asterales</taxon>
        <taxon>Asteraceae</taxon>
        <taxon>Asteroideae</taxon>
        <taxon>Anthemideae</taxon>
        <taxon>Artemisiinae</taxon>
        <taxon>Artemisia</taxon>
    </lineage>
</organism>
<dbReference type="Proteomes" id="UP000245207">
    <property type="component" value="Unassembled WGS sequence"/>
</dbReference>
<dbReference type="GO" id="GO:0003729">
    <property type="term" value="F:mRNA binding"/>
    <property type="evidence" value="ECO:0007669"/>
    <property type="project" value="TreeGrafter"/>
</dbReference>
<comment type="caution">
    <text evidence="2">The sequence shown here is derived from an EMBL/GenBank/DDBJ whole genome shotgun (WGS) entry which is preliminary data.</text>
</comment>
<dbReference type="EMBL" id="PKPP01005874">
    <property type="protein sequence ID" value="PWA58512.1"/>
    <property type="molecule type" value="Genomic_DNA"/>
</dbReference>
<proteinExistence type="predicted"/>
<feature type="compositionally biased region" description="Polar residues" evidence="1">
    <location>
        <begin position="201"/>
        <end position="210"/>
    </location>
</feature>
<dbReference type="PANTHER" id="PTHR32091">
    <property type="entry name" value="EUKARYOTIC TRANSLATION INITIATION FACTOR 4B"/>
    <property type="match status" value="1"/>
</dbReference>
<dbReference type="STRING" id="35608.A0A2U1MBD8"/>
<dbReference type="Pfam" id="PF06273">
    <property type="entry name" value="eIF-4B"/>
    <property type="match status" value="1"/>
</dbReference>
<dbReference type="OrthoDB" id="48651at2759"/>
<evidence type="ECO:0000313" key="2">
    <source>
        <dbReference type="EMBL" id="PWA58512.1"/>
    </source>
</evidence>
<feature type="compositionally biased region" description="Basic and acidic residues" evidence="1">
    <location>
        <begin position="176"/>
        <end position="187"/>
    </location>
</feature>
<evidence type="ECO:0000313" key="3">
    <source>
        <dbReference type="Proteomes" id="UP000245207"/>
    </source>
</evidence>
<keyword evidence="2" id="KW-0648">Protein biosynthesis</keyword>
<feature type="region of interest" description="Disordered" evidence="1">
    <location>
        <begin position="1"/>
        <end position="238"/>
    </location>
</feature>
<sequence length="238" mass="25595">MAATVQTSAWAKPGAWALDSEEHEEELKQETPPAPPTSDFPDLMTAAATKTKKKKGQTLSLGEFVTGGGAKQTSGGPPQGLTAEDMMMLPTGPRQRSAEEMERSRLGNGFRSYGDRNESNSSRWGPKGGDEGGRKVTREPLGPSRADEISDWGAMKKSVVGGGDRRERSSGFFENSHSRADESDRMKRGVGRPKSNEDSTEGSWRKSQSVEGDAVPPSGESNENGHTEEQPGVEDAQK</sequence>
<dbReference type="InterPro" id="IPR010433">
    <property type="entry name" value="EIF-4B_pln"/>
</dbReference>
<reference evidence="2 3" key="1">
    <citation type="journal article" date="2018" name="Mol. Plant">
        <title>The genome of Artemisia annua provides insight into the evolution of Asteraceae family and artemisinin biosynthesis.</title>
        <authorList>
            <person name="Shen Q."/>
            <person name="Zhang L."/>
            <person name="Liao Z."/>
            <person name="Wang S."/>
            <person name="Yan T."/>
            <person name="Shi P."/>
            <person name="Liu M."/>
            <person name="Fu X."/>
            <person name="Pan Q."/>
            <person name="Wang Y."/>
            <person name="Lv Z."/>
            <person name="Lu X."/>
            <person name="Zhang F."/>
            <person name="Jiang W."/>
            <person name="Ma Y."/>
            <person name="Chen M."/>
            <person name="Hao X."/>
            <person name="Li L."/>
            <person name="Tang Y."/>
            <person name="Lv G."/>
            <person name="Zhou Y."/>
            <person name="Sun X."/>
            <person name="Brodelius P.E."/>
            <person name="Rose J.K.C."/>
            <person name="Tang K."/>
        </authorList>
    </citation>
    <scope>NUCLEOTIDE SEQUENCE [LARGE SCALE GENOMIC DNA]</scope>
    <source>
        <strain evidence="3">cv. Huhao1</strain>
        <tissue evidence="2">Leaf</tissue>
    </source>
</reference>